<name>A0AC11EPQ4_SHEEP</name>
<gene>
    <name evidence="1" type="primary">LOC101114941</name>
</gene>
<reference evidence="1" key="2">
    <citation type="submission" date="2025-08" db="UniProtKB">
        <authorList>
            <consortium name="Ensembl"/>
        </authorList>
    </citation>
    <scope>IDENTIFICATION</scope>
</reference>
<evidence type="ECO:0000313" key="1">
    <source>
        <dbReference type="Ensembl" id="ENSOARP00020061370.1"/>
    </source>
</evidence>
<protein>
    <submittedName>
        <fullName evidence="1">Uncharacterized protein</fullName>
    </submittedName>
</protein>
<reference evidence="1" key="1">
    <citation type="submission" date="2020-11" db="EMBL/GenBank/DDBJ databases">
        <authorList>
            <person name="Davenport K.M."/>
            <person name="Bickhart D.M."/>
            <person name="Smith T.P.L."/>
            <person name="Murdoch B.M."/>
            <person name="Rosen B.D."/>
        </authorList>
    </citation>
    <scope>NUCLEOTIDE SEQUENCE [LARGE SCALE GENOMIC DNA]</scope>
    <source>
        <strain evidence="1">OAR_USU_Benz2616</strain>
    </source>
</reference>
<dbReference type="Ensembl" id="ENSOART00020067881.1">
    <property type="protein sequence ID" value="ENSOARP00020061370.1"/>
    <property type="gene ID" value="ENSOARG00020014892.2"/>
</dbReference>
<reference evidence="1" key="3">
    <citation type="submission" date="2025-09" db="UniProtKB">
        <authorList>
            <consortium name="Ensembl"/>
        </authorList>
    </citation>
    <scope>IDENTIFICATION</scope>
</reference>
<proteinExistence type="predicted"/>
<accession>A0AC11EPQ4</accession>
<sequence>PAPRADSRRTQRGRPHQRTQRGRPRPSRTPRSLSKGACLQLETCSKSEIRIENGFLSESTFTYPLNKQTEYKCKPGYVTADGKTSGLITCLQDGWS</sequence>
<organism evidence="1">
    <name type="scientific">Ovis aries</name>
    <name type="common">Sheep</name>
    <dbReference type="NCBI Taxonomy" id="9940"/>
    <lineage>
        <taxon>Eukaryota</taxon>
        <taxon>Metazoa</taxon>
        <taxon>Chordata</taxon>
        <taxon>Craniata</taxon>
        <taxon>Vertebrata</taxon>
        <taxon>Euteleostomi</taxon>
        <taxon>Mammalia</taxon>
        <taxon>Eutheria</taxon>
        <taxon>Laurasiatheria</taxon>
        <taxon>Artiodactyla</taxon>
        <taxon>Ruminantia</taxon>
        <taxon>Pecora</taxon>
        <taxon>Bovidae</taxon>
        <taxon>Caprinae</taxon>
        <taxon>Ovis</taxon>
    </lineage>
</organism>